<evidence type="ECO:0000313" key="2">
    <source>
        <dbReference type="Proteomes" id="UP000256970"/>
    </source>
</evidence>
<protein>
    <submittedName>
        <fullName evidence="1">Uncharacterized protein</fullName>
    </submittedName>
</protein>
<sequence>MDLRAVPVRCLAMDKVAATIVPSLTAEQQQQYAKRKQDGQGTADKVNKMFWYLAPTALPSPNSQQALPLQAPANPMASACMPLSAAPDYSGNGLSSAALSLDPTTSNGLQSMATALHNSQQQQQQQFMSPLLQLGCMPGAAAAAALPPHMQGAAGAPLLQLAVAAQQMAAAQQAAHMHQLAQVQQQLSAASLNPACRPLQHAAAAAAAAGLPPYMAGRSDAPAYLGLVSQPQLAVPGYQDLQHLSSMMGSMCQV</sequence>
<dbReference type="EMBL" id="FNXT01001119">
    <property type="protein sequence ID" value="SZX72216.1"/>
    <property type="molecule type" value="Genomic_DNA"/>
</dbReference>
<name>A0A383W6A8_TETOB</name>
<proteinExistence type="predicted"/>
<dbReference type="AlphaFoldDB" id="A0A383W6A8"/>
<gene>
    <name evidence="1" type="ORF">BQ4739_LOCUS12407</name>
</gene>
<accession>A0A383W6A8</accession>
<evidence type="ECO:0000313" key="1">
    <source>
        <dbReference type="EMBL" id="SZX72216.1"/>
    </source>
</evidence>
<keyword evidence="2" id="KW-1185">Reference proteome</keyword>
<reference evidence="1 2" key="1">
    <citation type="submission" date="2016-10" db="EMBL/GenBank/DDBJ databases">
        <authorList>
            <person name="Cai Z."/>
        </authorList>
    </citation>
    <scope>NUCLEOTIDE SEQUENCE [LARGE SCALE GENOMIC DNA]</scope>
</reference>
<dbReference type="STRING" id="3088.A0A383W6A8"/>
<dbReference type="Proteomes" id="UP000256970">
    <property type="component" value="Unassembled WGS sequence"/>
</dbReference>
<organism evidence="1 2">
    <name type="scientific">Tetradesmus obliquus</name>
    <name type="common">Green alga</name>
    <name type="synonym">Acutodesmus obliquus</name>
    <dbReference type="NCBI Taxonomy" id="3088"/>
    <lineage>
        <taxon>Eukaryota</taxon>
        <taxon>Viridiplantae</taxon>
        <taxon>Chlorophyta</taxon>
        <taxon>core chlorophytes</taxon>
        <taxon>Chlorophyceae</taxon>
        <taxon>CS clade</taxon>
        <taxon>Sphaeropleales</taxon>
        <taxon>Scenedesmaceae</taxon>
        <taxon>Tetradesmus</taxon>
    </lineage>
</organism>